<feature type="transmembrane region" description="Helical" evidence="6">
    <location>
        <begin position="592"/>
        <end position="615"/>
    </location>
</feature>
<dbReference type="InterPro" id="IPR036259">
    <property type="entry name" value="MFS_trans_sf"/>
</dbReference>
<comment type="subcellular location">
    <subcellularLocation>
        <location evidence="1">Membrane</location>
        <topology evidence="1">Multi-pass membrane protein</topology>
    </subcellularLocation>
</comment>
<comment type="similarity">
    <text evidence="2">Belongs to the major facilitator superfamily.</text>
</comment>
<evidence type="ECO:0000256" key="4">
    <source>
        <dbReference type="ARBA" id="ARBA00022989"/>
    </source>
</evidence>
<feature type="domain" description="SPX" evidence="7">
    <location>
        <begin position="31"/>
        <end position="192"/>
    </location>
</feature>
<keyword evidence="4 6" id="KW-1133">Transmembrane helix</keyword>
<evidence type="ECO:0000256" key="6">
    <source>
        <dbReference type="SAM" id="Phobius"/>
    </source>
</evidence>
<dbReference type="AlphaFoldDB" id="A0A1V9ZAE3"/>
<dbReference type="Pfam" id="PF07690">
    <property type="entry name" value="MFS_1"/>
    <property type="match status" value="1"/>
</dbReference>
<feature type="transmembrane region" description="Helical" evidence="6">
    <location>
        <begin position="561"/>
        <end position="586"/>
    </location>
</feature>
<name>A0A1V9ZAE3_9STRA</name>
<comment type="caution">
    <text evidence="8">The sequence shown here is derived from an EMBL/GenBank/DDBJ whole genome shotgun (WGS) entry which is preliminary data.</text>
</comment>
<feature type="transmembrane region" description="Helical" evidence="6">
    <location>
        <begin position="487"/>
        <end position="505"/>
    </location>
</feature>
<feature type="transmembrane region" description="Helical" evidence="6">
    <location>
        <begin position="384"/>
        <end position="402"/>
    </location>
</feature>
<keyword evidence="5 6" id="KW-0472">Membrane</keyword>
<reference evidence="8 9" key="1">
    <citation type="journal article" date="2014" name="Genome Biol. Evol.">
        <title>The secreted proteins of Achlya hypogyna and Thraustotheca clavata identify the ancestral oomycete secretome and reveal gene acquisitions by horizontal gene transfer.</title>
        <authorList>
            <person name="Misner I."/>
            <person name="Blouin N."/>
            <person name="Leonard G."/>
            <person name="Richards T.A."/>
            <person name="Lane C.E."/>
        </authorList>
    </citation>
    <scope>NUCLEOTIDE SEQUENCE [LARGE SCALE GENOMIC DNA]</scope>
    <source>
        <strain evidence="8 9">ATCC 34112</strain>
    </source>
</reference>
<dbReference type="InterPro" id="IPR051068">
    <property type="entry name" value="MFS_Domain-Containing_Protein"/>
</dbReference>
<feature type="transmembrane region" description="Helical" evidence="6">
    <location>
        <begin position="448"/>
        <end position="467"/>
    </location>
</feature>
<feature type="transmembrane region" description="Helical" evidence="6">
    <location>
        <begin position="345"/>
        <end position="377"/>
    </location>
</feature>
<dbReference type="STRING" id="74557.A0A1V9ZAE3"/>
<evidence type="ECO:0000256" key="5">
    <source>
        <dbReference type="ARBA" id="ARBA00023136"/>
    </source>
</evidence>
<dbReference type="GO" id="GO:0022857">
    <property type="term" value="F:transmembrane transporter activity"/>
    <property type="evidence" value="ECO:0007669"/>
    <property type="project" value="InterPro"/>
</dbReference>
<dbReference type="Gene3D" id="1.20.1250.20">
    <property type="entry name" value="MFS general substrate transporter like domains"/>
    <property type="match status" value="1"/>
</dbReference>
<feature type="transmembrane region" description="Helical" evidence="6">
    <location>
        <begin position="652"/>
        <end position="676"/>
    </location>
</feature>
<feature type="transmembrane region" description="Helical" evidence="6">
    <location>
        <begin position="627"/>
        <end position="646"/>
    </location>
</feature>
<protein>
    <submittedName>
        <fullName evidence="8">Major Facilitator Superfamily (MFS)</fullName>
    </submittedName>
</protein>
<dbReference type="InterPro" id="IPR045264">
    <property type="entry name" value="SPXM_SPX_plant"/>
</dbReference>
<dbReference type="SUPFAM" id="SSF103473">
    <property type="entry name" value="MFS general substrate transporter"/>
    <property type="match status" value="1"/>
</dbReference>
<feature type="transmembrane region" description="Helical" evidence="6">
    <location>
        <begin position="322"/>
        <end position="339"/>
    </location>
</feature>
<evidence type="ECO:0000313" key="8">
    <source>
        <dbReference type="EMBL" id="OQR94956.1"/>
    </source>
</evidence>
<gene>
    <name evidence="8" type="ORF">THRCLA_08056</name>
</gene>
<evidence type="ECO:0000313" key="9">
    <source>
        <dbReference type="Proteomes" id="UP000243217"/>
    </source>
</evidence>
<dbReference type="CDD" id="cd14479">
    <property type="entry name" value="SPX-MFS_plant"/>
    <property type="match status" value="1"/>
</dbReference>
<feature type="transmembrane region" description="Helical" evidence="6">
    <location>
        <begin position="726"/>
        <end position="747"/>
    </location>
</feature>
<dbReference type="PANTHER" id="PTHR23510:SF64">
    <property type="entry name" value="INNER MEMBRANE TRANSPORT PROTEIN YAJR"/>
    <property type="match status" value="1"/>
</dbReference>
<keyword evidence="3 6" id="KW-0812">Transmembrane</keyword>
<evidence type="ECO:0000256" key="3">
    <source>
        <dbReference type="ARBA" id="ARBA00022692"/>
    </source>
</evidence>
<dbReference type="Proteomes" id="UP000243217">
    <property type="component" value="Unassembled WGS sequence"/>
</dbReference>
<sequence length="752" mass="83426">MVTLFVTEVRHNRPKAGSAPFLIWASLATMVKFGKKLLLNVNPEWEGQYLEYRQLKKDLKKLTLRSKDPNDPLFSPTSQAKIAQFGEAETRKALQQEFEKKLDAEIEKIVLFFLTKQGEFAQRLKQCRETQKSLVYNSEVETIQTLGDGYRKIGEELVHLLHYVELNATGLRKILKKHDKNNKAHKITDNYISTRVDANVSHLQQLYHDEGISAIIATIRAALKELQTLQIEMGLLPPVSEAPTPSYRSSLASVVRMERSISECEPILNKISLARQRLHQATRYAKTIAAQALIFDSDLSDDEEEVVYTALKSQGVSEISRWLNMMSTFLYMTNYYIVAPTAGDYSILLGGSAAMSGIVVGMTPVASMGSAVLYSWWANKSFKFPLLFSTGCLIIGNLFYALALSFDSFTMCLIGRVLNGIGGARSINRRYIADSYSREERTVGSALFVTYSALGMSAGPAIAAALVYLPEINIYGARVTVENSSGWLMLIVWVVFFIATFFFFLEPDHKARDHVMAERSRSIVALESGRTLSASEHTPLTTRSSISAPPSIKSLLKNVPVITMLCIYVILKLTLEILITSATVVVDHYFDWSSSASGIFLAFLGLLMFPSNYLVGWLSYRYLDAELILGSEILMLVGVVGIVAWVSTYTVYQYVFGAIMIYTFTNVLEGVSMSLLSKTIPKSFARGTFNAGLLATEAGTLGRALGDGAVSLAGLHGIGHILNDTYIPVAVIVLLTIFHTIRIYPLLIKSSY</sequence>
<dbReference type="OrthoDB" id="5588846at2759"/>
<dbReference type="GO" id="GO:0016020">
    <property type="term" value="C:membrane"/>
    <property type="evidence" value="ECO:0007669"/>
    <property type="project" value="UniProtKB-SubCell"/>
</dbReference>
<organism evidence="8 9">
    <name type="scientific">Thraustotheca clavata</name>
    <dbReference type="NCBI Taxonomy" id="74557"/>
    <lineage>
        <taxon>Eukaryota</taxon>
        <taxon>Sar</taxon>
        <taxon>Stramenopiles</taxon>
        <taxon>Oomycota</taxon>
        <taxon>Saprolegniomycetes</taxon>
        <taxon>Saprolegniales</taxon>
        <taxon>Achlyaceae</taxon>
        <taxon>Thraustotheca</taxon>
    </lineage>
</organism>
<evidence type="ECO:0000256" key="1">
    <source>
        <dbReference type="ARBA" id="ARBA00004141"/>
    </source>
</evidence>
<dbReference type="InterPro" id="IPR004331">
    <property type="entry name" value="SPX_dom"/>
</dbReference>
<dbReference type="Pfam" id="PF03105">
    <property type="entry name" value="SPX"/>
    <property type="match status" value="1"/>
</dbReference>
<dbReference type="InterPro" id="IPR011701">
    <property type="entry name" value="MFS"/>
</dbReference>
<keyword evidence="9" id="KW-1185">Reference proteome</keyword>
<dbReference type="PROSITE" id="PS51382">
    <property type="entry name" value="SPX"/>
    <property type="match status" value="1"/>
</dbReference>
<evidence type="ECO:0000256" key="2">
    <source>
        <dbReference type="ARBA" id="ARBA00008335"/>
    </source>
</evidence>
<evidence type="ECO:0000259" key="7">
    <source>
        <dbReference type="PROSITE" id="PS51382"/>
    </source>
</evidence>
<dbReference type="PANTHER" id="PTHR23510">
    <property type="entry name" value="INNER MEMBRANE TRANSPORT PROTEIN YAJR"/>
    <property type="match status" value="1"/>
</dbReference>
<dbReference type="EMBL" id="JNBS01002155">
    <property type="protein sequence ID" value="OQR94956.1"/>
    <property type="molecule type" value="Genomic_DNA"/>
</dbReference>
<accession>A0A1V9ZAE3</accession>
<proteinExistence type="inferred from homology"/>